<dbReference type="InterPro" id="IPR020814">
    <property type="entry name" value="Ribosomal_S6_plastid/chlpt"/>
</dbReference>
<dbReference type="GO" id="GO:1990904">
    <property type="term" value="C:ribonucleoprotein complex"/>
    <property type="evidence" value="ECO:0007669"/>
    <property type="project" value="UniProtKB-KW"/>
</dbReference>
<dbReference type="GO" id="GO:0005737">
    <property type="term" value="C:cytoplasm"/>
    <property type="evidence" value="ECO:0007669"/>
    <property type="project" value="UniProtKB-ARBA"/>
</dbReference>
<comment type="similarity">
    <text evidence="1 6">Belongs to the bacterial ribosomal protein bS6 family.</text>
</comment>
<dbReference type="GO" id="GO:0003735">
    <property type="term" value="F:structural constituent of ribosome"/>
    <property type="evidence" value="ECO:0007669"/>
    <property type="project" value="InterPro"/>
</dbReference>
<comment type="function">
    <text evidence="4 6">Binds together with bS18 to 16S ribosomal RNA.</text>
</comment>
<keyword evidence="2 6" id="KW-0689">Ribosomal protein</keyword>
<dbReference type="Gene3D" id="3.30.70.60">
    <property type="match status" value="1"/>
</dbReference>
<dbReference type="NCBIfam" id="TIGR00166">
    <property type="entry name" value="S6"/>
    <property type="match status" value="1"/>
</dbReference>
<evidence type="ECO:0000256" key="1">
    <source>
        <dbReference type="ARBA" id="ARBA00009512"/>
    </source>
</evidence>
<evidence type="ECO:0000256" key="3">
    <source>
        <dbReference type="ARBA" id="ARBA00023274"/>
    </source>
</evidence>
<keyword evidence="6" id="KW-0699">rRNA-binding</keyword>
<dbReference type="GO" id="GO:0006412">
    <property type="term" value="P:translation"/>
    <property type="evidence" value="ECO:0007669"/>
    <property type="project" value="UniProtKB-UniRule"/>
</dbReference>
<keyword evidence="8" id="KW-1185">Reference proteome</keyword>
<dbReference type="Pfam" id="PF01250">
    <property type="entry name" value="Ribosomal_S6"/>
    <property type="match status" value="1"/>
</dbReference>
<protein>
    <recommendedName>
        <fullName evidence="5 6">Small ribosomal subunit protein bS6</fullName>
    </recommendedName>
</protein>
<evidence type="ECO:0000256" key="5">
    <source>
        <dbReference type="ARBA" id="ARBA00035294"/>
    </source>
</evidence>
<dbReference type="PANTHER" id="PTHR21011:SF1">
    <property type="entry name" value="SMALL RIBOSOMAL SUBUNIT PROTEIN BS6M"/>
    <property type="match status" value="1"/>
</dbReference>
<name>A0A239KWX3_9BACT</name>
<dbReference type="SUPFAM" id="SSF54995">
    <property type="entry name" value="Ribosomal protein S6"/>
    <property type="match status" value="1"/>
</dbReference>
<reference evidence="8" key="1">
    <citation type="submission" date="2017-06" db="EMBL/GenBank/DDBJ databases">
        <authorList>
            <person name="Varghese N."/>
            <person name="Submissions S."/>
        </authorList>
    </citation>
    <scope>NUCLEOTIDE SEQUENCE [LARGE SCALE GENOMIC DNA]</scope>
    <source>
        <strain evidence="8">NKM1</strain>
    </source>
</reference>
<evidence type="ECO:0000256" key="4">
    <source>
        <dbReference type="ARBA" id="ARBA00035104"/>
    </source>
</evidence>
<dbReference type="CDD" id="cd00473">
    <property type="entry name" value="bS6"/>
    <property type="match status" value="1"/>
</dbReference>
<evidence type="ECO:0000256" key="6">
    <source>
        <dbReference type="HAMAP-Rule" id="MF_00360"/>
    </source>
</evidence>
<evidence type="ECO:0000313" key="8">
    <source>
        <dbReference type="Proteomes" id="UP000198432"/>
    </source>
</evidence>
<dbReference type="PANTHER" id="PTHR21011">
    <property type="entry name" value="MITOCHONDRIAL 28S RIBOSOMAL PROTEIN S6"/>
    <property type="match status" value="1"/>
</dbReference>
<evidence type="ECO:0000256" key="2">
    <source>
        <dbReference type="ARBA" id="ARBA00022980"/>
    </source>
</evidence>
<dbReference type="Proteomes" id="UP000198432">
    <property type="component" value="Unassembled WGS sequence"/>
</dbReference>
<organism evidence="7 8">
    <name type="scientific">Pontibacter ummariensis</name>
    <dbReference type="NCBI Taxonomy" id="1610492"/>
    <lineage>
        <taxon>Bacteria</taxon>
        <taxon>Pseudomonadati</taxon>
        <taxon>Bacteroidota</taxon>
        <taxon>Cytophagia</taxon>
        <taxon>Cytophagales</taxon>
        <taxon>Hymenobacteraceae</taxon>
        <taxon>Pontibacter</taxon>
    </lineage>
</organism>
<dbReference type="AlphaFoldDB" id="A0A239KWX3"/>
<accession>A0A239KWX3</accession>
<keyword evidence="6" id="KW-0694">RNA-binding</keyword>
<dbReference type="InterPro" id="IPR035980">
    <property type="entry name" value="Ribosomal_bS6_sf"/>
</dbReference>
<dbReference type="InterPro" id="IPR000529">
    <property type="entry name" value="Ribosomal_bS6"/>
</dbReference>
<dbReference type="EMBL" id="FZOQ01000032">
    <property type="protein sequence ID" value="SNT22083.1"/>
    <property type="molecule type" value="Genomic_DNA"/>
</dbReference>
<proteinExistence type="inferred from homology"/>
<dbReference type="GO" id="GO:0070181">
    <property type="term" value="F:small ribosomal subunit rRNA binding"/>
    <property type="evidence" value="ECO:0007669"/>
    <property type="project" value="TreeGrafter"/>
</dbReference>
<dbReference type="GO" id="GO:0005840">
    <property type="term" value="C:ribosome"/>
    <property type="evidence" value="ECO:0007669"/>
    <property type="project" value="UniProtKB-KW"/>
</dbReference>
<gene>
    <name evidence="6" type="primary">rpsF</name>
    <name evidence="7" type="ORF">SAMN06296052_13210</name>
</gene>
<dbReference type="InterPro" id="IPR014717">
    <property type="entry name" value="Transl_elong_EF1B/ribsomal_bS6"/>
</dbReference>
<sequence length="133" mass="15483">MQAKIKTIIEPMELKNYETVFILTPLLNDAQMQETVEKFRQVLKENGADIIHEENWGLRKLAYPIQKKSTGFYHLVEFKAPGTVVDALELAYRRDEKVVRFLTTALDKHAVAYNERRRNGEFKSQAKKEEVKG</sequence>
<dbReference type="HAMAP" id="MF_00360">
    <property type="entry name" value="Ribosomal_bS6"/>
    <property type="match status" value="1"/>
</dbReference>
<evidence type="ECO:0000313" key="7">
    <source>
        <dbReference type="EMBL" id="SNT22083.1"/>
    </source>
</evidence>
<keyword evidence="3 6" id="KW-0687">Ribonucleoprotein</keyword>